<organism evidence="2 3">
    <name type="scientific">Arthrobotrys musiformis</name>
    <dbReference type="NCBI Taxonomy" id="47236"/>
    <lineage>
        <taxon>Eukaryota</taxon>
        <taxon>Fungi</taxon>
        <taxon>Dikarya</taxon>
        <taxon>Ascomycota</taxon>
        <taxon>Pezizomycotina</taxon>
        <taxon>Orbiliomycetes</taxon>
        <taxon>Orbiliales</taxon>
        <taxon>Orbiliaceae</taxon>
        <taxon>Arthrobotrys</taxon>
    </lineage>
</organism>
<evidence type="ECO:0000313" key="3">
    <source>
        <dbReference type="Proteomes" id="UP001370758"/>
    </source>
</evidence>
<name>A0AAV9WI42_9PEZI</name>
<evidence type="ECO:0000256" key="1">
    <source>
        <dbReference type="SAM" id="MobiDB-lite"/>
    </source>
</evidence>
<reference evidence="2 3" key="1">
    <citation type="submission" date="2023-08" db="EMBL/GenBank/DDBJ databases">
        <authorList>
            <person name="Palmer J.M."/>
        </authorList>
    </citation>
    <scope>NUCLEOTIDE SEQUENCE [LARGE SCALE GENOMIC DNA]</scope>
    <source>
        <strain evidence="2 3">TWF481</strain>
    </source>
</reference>
<sequence length="158" mass="18229">MSGTQDHEQNVDAQMQLIQAQNSANYYYDAYQSCASQLNSCRQQLLHEQKNVRDLQTHLRSISLELRWYQAAFPNAKDTYHLQTDPSKAANLVAKITLNESEHQPHQLDNKTSTKPRVPRKAPVKRVKRKVRKARAVKPADLRRSLRLQGITVIEEEP</sequence>
<gene>
    <name evidence="2" type="ORF">TWF481_006248</name>
</gene>
<dbReference type="Proteomes" id="UP001370758">
    <property type="component" value="Unassembled WGS sequence"/>
</dbReference>
<comment type="caution">
    <text evidence="2">The sequence shown here is derived from an EMBL/GenBank/DDBJ whole genome shotgun (WGS) entry which is preliminary data.</text>
</comment>
<keyword evidence="3" id="KW-1185">Reference proteome</keyword>
<accession>A0AAV9WI42</accession>
<dbReference type="EMBL" id="JAVHJL010000003">
    <property type="protein sequence ID" value="KAK6507827.1"/>
    <property type="molecule type" value="Genomic_DNA"/>
</dbReference>
<evidence type="ECO:0000313" key="2">
    <source>
        <dbReference type="EMBL" id="KAK6507827.1"/>
    </source>
</evidence>
<feature type="region of interest" description="Disordered" evidence="1">
    <location>
        <begin position="101"/>
        <end position="122"/>
    </location>
</feature>
<proteinExistence type="predicted"/>
<protein>
    <submittedName>
        <fullName evidence="2">Uncharacterized protein</fullName>
    </submittedName>
</protein>
<dbReference type="AlphaFoldDB" id="A0AAV9WI42"/>